<sequence>MARLLHYAFEAVLLSTAFSGARRAAGVDFNYQRIENETLRSAVGQYLRIGDWVIDTSADQLKKTPGYFVSSKR</sequence>
<dbReference type="RefSeq" id="XP_016611192.1">
    <property type="nucleotide sequence ID" value="XM_016757150.1"/>
</dbReference>
<dbReference type="PANTHER" id="PTHR28075">
    <property type="entry name" value="CHROMOSOME 16, WHOLE GENOME SHOTGUN SEQUENCE"/>
    <property type="match status" value="1"/>
</dbReference>
<protein>
    <submittedName>
        <fullName evidence="1">Uncharacterized protein</fullName>
    </submittedName>
</protein>
<dbReference type="OrthoDB" id="16824at2759"/>
<dbReference type="VEuPathDB" id="FungiDB:SPPG_08999"/>
<dbReference type="Proteomes" id="UP000053201">
    <property type="component" value="Unassembled WGS sequence"/>
</dbReference>
<dbReference type="InParanoid" id="A0A0L0HQ36"/>
<accession>A0A0L0HQ36</accession>
<reference evidence="1 2" key="1">
    <citation type="submission" date="2009-08" db="EMBL/GenBank/DDBJ databases">
        <title>The Genome Sequence of Spizellomyces punctatus strain DAOM BR117.</title>
        <authorList>
            <consortium name="The Broad Institute Genome Sequencing Platform"/>
            <person name="Russ C."/>
            <person name="Cuomo C."/>
            <person name="Shea T."/>
            <person name="Young S.K."/>
            <person name="Zeng Q."/>
            <person name="Koehrsen M."/>
            <person name="Haas B."/>
            <person name="Borodovsky M."/>
            <person name="Guigo R."/>
            <person name="Alvarado L."/>
            <person name="Berlin A."/>
            <person name="Bochicchio J."/>
            <person name="Borenstein D."/>
            <person name="Chapman S."/>
            <person name="Chen Z."/>
            <person name="Engels R."/>
            <person name="Freedman E."/>
            <person name="Gellesch M."/>
            <person name="Goldberg J."/>
            <person name="Griggs A."/>
            <person name="Gujja S."/>
            <person name="Heiman D."/>
            <person name="Hepburn T."/>
            <person name="Howarth C."/>
            <person name="Jen D."/>
            <person name="Larson L."/>
            <person name="Lewis B."/>
            <person name="Mehta T."/>
            <person name="Park D."/>
            <person name="Pearson M."/>
            <person name="Roberts A."/>
            <person name="Saif S."/>
            <person name="Shenoy N."/>
            <person name="Sisk P."/>
            <person name="Stolte C."/>
            <person name="Sykes S."/>
            <person name="Thomson T."/>
            <person name="Walk T."/>
            <person name="White J."/>
            <person name="Yandava C."/>
            <person name="Burger G."/>
            <person name="Gray M.W."/>
            <person name="Holland P.W.H."/>
            <person name="King N."/>
            <person name="Lang F.B.F."/>
            <person name="Roger A.J."/>
            <person name="Ruiz-Trillo I."/>
            <person name="Lander E."/>
            <person name="Nusbaum C."/>
        </authorList>
    </citation>
    <scope>NUCLEOTIDE SEQUENCE [LARGE SCALE GENOMIC DNA]</scope>
    <source>
        <strain evidence="1 2">DAOM BR117</strain>
    </source>
</reference>
<keyword evidence="2" id="KW-1185">Reference proteome</keyword>
<proteinExistence type="predicted"/>
<dbReference type="AlphaFoldDB" id="A0A0L0HQ36"/>
<organism evidence="1 2">
    <name type="scientific">Spizellomyces punctatus (strain DAOM BR117)</name>
    <dbReference type="NCBI Taxonomy" id="645134"/>
    <lineage>
        <taxon>Eukaryota</taxon>
        <taxon>Fungi</taxon>
        <taxon>Fungi incertae sedis</taxon>
        <taxon>Chytridiomycota</taxon>
        <taxon>Chytridiomycota incertae sedis</taxon>
        <taxon>Chytridiomycetes</taxon>
        <taxon>Spizellomycetales</taxon>
        <taxon>Spizellomycetaceae</taxon>
        <taxon>Spizellomyces</taxon>
    </lineage>
</organism>
<evidence type="ECO:0000313" key="2">
    <source>
        <dbReference type="Proteomes" id="UP000053201"/>
    </source>
</evidence>
<evidence type="ECO:0000313" key="1">
    <source>
        <dbReference type="EMBL" id="KND03153.1"/>
    </source>
</evidence>
<dbReference type="InterPro" id="IPR013726">
    <property type="entry name" value="Mitofissin"/>
</dbReference>
<dbReference type="EMBL" id="KQ257452">
    <property type="protein sequence ID" value="KND03153.1"/>
    <property type="molecule type" value="Genomic_DNA"/>
</dbReference>
<dbReference type="PANTHER" id="PTHR28075:SF1">
    <property type="entry name" value="DUF1748-DOMAIN-CONTAINING PROTEIN"/>
    <property type="match status" value="1"/>
</dbReference>
<dbReference type="Pfam" id="PF08520">
    <property type="entry name" value="Mitofissin"/>
    <property type="match status" value="1"/>
</dbReference>
<gene>
    <name evidence="1" type="ORF">SPPG_08999</name>
</gene>
<dbReference type="GeneID" id="27692124"/>
<dbReference type="OMA" id="NKEVGKW"/>
<dbReference type="STRING" id="645134.A0A0L0HQ36"/>
<name>A0A0L0HQ36_SPIPD</name>
<dbReference type="GO" id="GO:0005737">
    <property type="term" value="C:cytoplasm"/>
    <property type="evidence" value="ECO:0007669"/>
    <property type="project" value="TreeGrafter"/>
</dbReference>